<dbReference type="Gene3D" id="6.20.250.70">
    <property type="match status" value="1"/>
</dbReference>
<sequence length="271" mass="31216">MVRTSYKSKEYVDDSDLEEPSSPEPSFEPPKHYHRVTKSTGLPKIKDKELWLIRTPKGFPIDKLKCLPIELAKNKKADSFEINGSSFEINEELSFVDSKHLATSTKEVNGNNKHAVFTAEKGRFIPTDHKFNRFYNIREVVDVPHIDFEKATVSRNNVPKIKKLRMRHFPTGYGQNDYDLTSGIAFGEEEGEEEEEEEEGEGEEKKDEEGEEGDILEGKVLKKAKIASTESSKQNKHKITTEKSDRKERKEKKHKKEKKDKSKSKSKKEKS</sequence>
<keyword evidence="3" id="KW-1185">Reference proteome</keyword>
<accession>A0AAI9WXR9</accession>
<proteinExistence type="predicted"/>
<comment type="caution">
    <text evidence="2">The sequence shown here is derived from an EMBL/GenBank/DDBJ whole genome shotgun (WGS) entry which is preliminary data.</text>
</comment>
<gene>
    <name evidence="2" type="ORF">KGF56_003101</name>
</gene>
<dbReference type="PANTHER" id="PTHR28155:SF1">
    <property type="entry name" value="DNA-DIRECTED RNA POLYMERASE I SUBUNIT RPA34.5-DOMAIN-CONTAINING PROTEIN"/>
    <property type="match status" value="1"/>
</dbReference>
<feature type="region of interest" description="Disordered" evidence="1">
    <location>
        <begin position="1"/>
        <end position="40"/>
    </location>
</feature>
<feature type="compositionally biased region" description="Basic residues" evidence="1">
    <location>
        <begin position="249"/>
        <end position="271"/>
    </location>
</feature>
<evidence type="ECO:0000313" key="3">
    <source>
        <dbReference type="Proteomes" id="UP001202479"/>
    </source>
</evidence>
<evidence type="ECO:0000313" key="2">
    <source>
        <dbReference type="EMBL" id="KAI3404065.2"/>
    </source>
</evidence>
<protein>
    <submittedName>
        <fullName evidence="2">RPA34</fullName>
    </submittedName>
</protein>
<dbReference type="InterPro" id="IPR053263">
    <property type="entry name" value="Euk_RPA34_RNAP_subunit"/>
</dbReference>
<dbReference type="RefSeq" id="XP_049179810.1">
    <property type="nucleotide sequence ID" value="XM_049324400.1"/>
</dbReference>
<feature type="compositionally biased region" description="Basic and acidic residues" evidence="1">
    <location>
        <begin position="239"/>
        <end position="248"/>
    </location>
</feature>
<reference evidence="2" key="1">
    <citation type="journal article" date="2022" name="DNA Res.">
        <title>Genome analysis of five recently described species of the CUG-Ser clade uncovers Candida theae as a new hybrid lineage with pathogenic potential in the Candida parapsilosis species complex.</title>
        <authorList>
            <person name="Mixao V."/>
            <person name="Del Olmo V."/>
            <person name="Hegedusova E."/>
            <person name="Saus E."/>
            <person name="Pryszcz L."/>
            <person name="Cillingova A."/>
            <person name="Nosek J."/>
            <person name="Gabaldon T."/>
        </authorList>
    </citation>
    <scope>NUCLEOTIDE SEQUENCE</scope>
    <source>
        <strain evidence="2">CBS 10844</strain>
    </source>
</reference>
<dbReference type="Pfam" id="PF08208">
    <property type="entry name" value="RNA_polI_A34"/>
    <property type="match status" value="1"/>
</dbReference>
<feature type="compositionally biased region" description="Acidic residues" evidence="1">
    <location>
        <begin position="188"/>
        <end position="202"/>
    </location>
</feature>
<dbReference type="PANTHER" id="PTHR28155">
    <property type="entry name" value="ACR243WP"/>
    <property type="match status" value="1"/>
</dbReference>
<dbReference type="GO" id="GO:0006360">
    <property type="term" value="P:transcription by RNA polymerase I"/>
    <property type="evidence" value="ECO:0007669"/>
    <property type="project" value="InterPro"/>
</dbReference>
<dbReference type="GeneID" id="73380718"/>
<name>A0AAI9WXR9_9ASCO</name>
<evidence type="ECO:0000256" key="1">
    <source>
        <dbReference type="SAM" id="MobiDB-lite"/>
    </source>
</evidence>
<organism evidence="2 3">
    <name type="scientific">Candida oxycetoniae</name>
    <dbReference type="NCBI Taxonomy" id="497107"/>
    <lineage>
        <taxon>Eukaryota</taxon>
        <taxon>Fungi</taxon>
        <taxon>Dikarya</taxon>
        <taxon>Ascomycota</taxon>
        <taxon>Saccharomycotina</taxon>
        <taxon>Pichiomycetes</taxon>
        <taxon>Debaryomycetaceae</taxon>
        <taxon>Candida/Lodderomyces clade</taxon>
        <taxon>Candida</taxon>
    </lineage>
</organism>
<dbReference type="EMBL" id="JAHUZD010000108">
    <property type="protein sequence ID" value="KAI3404065.2"/>
    <property type="molecule type" value="Genomic_DNA"/>
</dbReference>
<dbReference type="InterPro" id="IPR013240">
    <property type="entry name" value="DNA-dir_RNA_pol1_su_RPA34"/>
</dbReference>
<feature type="region of interest" description="Disordered" evidence="1">
    <location>
        <begin position="188"/>
        <end position="271"/>
    </location>
</feature>
<dbReference type="Proteomes" id="UP001202479">
    <property type="component" value="Unassembled WGS sequence"/>
</dbReference>
<dbReference type="AlphaFoldDB" id="A0AAI9WXR9"/>